<reference evidence="1 2" key="1">
    <citation type="submission" date="2024-03" db="EMBL/GenBank/DDBJ databases">
        <title>Aquirufa genome sequencing.</title>
        <authorList>
            <person name="Pitt A."/>
            <person name="Hahn M.W."/>
        </authorList>
    </citation>
    <scope>NUCLEOTIDE SEQUENCE [LARGE SCALE GENOMIC DNA]</scope>
    <source>
        <strain evidence="1 2">OSTEICH-129V</strain>
    </source>
</reference>
<evidence type="ECO:0000313" key="2">
    <source>
        <dbReference type="Proteomes" id="UP001598138"/>
    </source>
</evidence>
<dbReference type="InterPro" id="IPR019853">
    <property type="entry name" value="GldB-like"/>
</dbReference>
<comment type="caution">
    <text evidence="1">The sequence shown here is derived from an EMBL/GenBank/DDBJ whole genome shotgun (WGS) entry which is preliminary data.</text>
</comment>
<organism evidence="1 2">
    <name type="scientific">Aquirufa avitistagni</name>
    <dbReference type="NCBI Taxonomy" id="3104728"/>
    <lineage>
        <taxon>Bacteria</taxon>
        <taxon>Pseudomonadati</taxon>
        <taxon>Bacteroidota</taxon>
        <taxon>Cytophagia</taxon>
        <taxon>Cytophagales</taxon>
        <taxon>Flectobacillaceae</taxon>
        <taxon>Aquirufa</taxon>
    </lineage>
</organism>
<sequence>MKRWIGLFIGLCLASCSSKKEEEVVTSLPDIKWDMQRLDRAIALASSEAAIDSILKKHPELGIGYFSCPPEKTPLLARDLYQLFKNPALRKFYDQSQDSSFFGGDRLEKELKIAFQRVQKEFPGMKTPKIRTVFSGFGGLGSEFTAQHLQVTDSLIVIGLDFFMGKKGLYLPPNVYDYQLRRLEPRALVGQVMLQYSAFLNKQNEEDHTLLSDMIWYGKGYAFTKTIVPEVSDSLLFGYTAQELLETNAFQKQVWEHFIDKKLLFNKEELIKSKYLGERPKTPEIGPACPGSIGRWVGYTIVQHYWAANPKLSISKIMADQDFNRIFLKSAYRGEPLTSN</sequence>
<protein>
    <submittedName>
        <fullName evidence="1">Gliding motility protein</fullName>
    </submittedName>
</protein>
<dbReference type="Pfam" id="PF25594">
    <property type="entry name" value="GldB_lipo"/>
    <property type="match status" value="1"/>
</dbReference>
<dbReference type="RefSeq" id="WP_377981627.1">
    <property type="nucleotide sequence ID" value="NZ_JBBKXZ010000001.1"/>
</dbReference>
<name>A0ABW6DDK7_9BACT</name>
<dbReference type="EMBL" id="JBBKXZ010000001">
    <property type="protein sequence ID" value="MFD3392995.1"/>
    <property type="molecule type" value="Genomic_DNA"/>
</dbReference>
<evidence type="ECO:0000313" key="1">
    <source>
        <dbReference type="EMBL" id="MFD3392995.1"/>
    </source>
</evidence>
<dbReference type="Proteomes" id="UP001598138">
    <property type="component" value="Unassembled WGS sequence"/>
</dbReference>
<gene>
    <name evidence="1" type="ORF">U0R10_00030</name>
</gene>
<keyword evidence="2" id="KW-1185">Reference proteome</keyword>
<proteinExistence type="predicted"/>
<accession>A0ABW6DDK7</accession>